<dbReference type="EMBL" id="SLUI01000011">
    <property type="protein sequence ID" value="TCL35694.1"/>
    <property type="molecule type" value="Genomic_DNA"/>
</dbReference>
<reference evidence="6 7" key="1">
    <citation type="submission" date="2019-03" db="EMBL/GenBank/DDBJ databases">
        <title>Genomic Encyclopedia of Type Strains, Phase IV (KMG-IV): sequencing the most valuable type-strain genomes for metagenomic binning, comparative biology and taxonomic classification.</title>
        <authorList>
            <person name="Goeker M."/>
        </authorList>
    </citation>
    <scope>NUCLEOTIDE SEQUENCE [LARGE SCALE GENOMIC DNA]</scope>
    <source>
        <strain evidence="6 7">DSM 15969</strain>
    </source>
</reference>
<comment type="caution">
    <text evidence="5">Lacks conserved residue(s) required for the propagation of feature annotation.</text>
</comment>
<sequence>MSFENLPILLILALSVIGQNQSVAIAAAILLLIKLLGFDNWFPVLENKGINIGIIILTLAILAPIASGRISLKNMTDSLLTPAGVLAVATGIFAAWLGGRGVSFFQVAPDAITALIIGTIMGVSFFQGIAVGPLIAAGMLSLLLGLYNKLGS</sequence>
<dbReference type="Proteomes" id="UP000295063">
    <property type="component" value="Unassembled WGS sequence"/>
</dbReference>
<evidence type="ECO:0000256" key="4">
    <source>
        <dbReference type="ARBA" id="ARBA00023136"/>
    </source>
</evidence>
<comment type="caution">
    <text evidence="6">The sequence shown here is derived from an EMBL/GenBank/DDBJ whole genome shotgun (WGS) entry which is preliminary data.</text>
</comment>
<name>A0A4R1PUP1_9FIRM</name>
<dbReference type="HAMAP" id="MF_01874">
    <property type="entry name" value="UPF0756"/>
    <property type="match status" value="1"/>
</dbReference>
<dbReference type="GO" id="GO:0005886">
    <property type="term" value="C:plasma membrane"/>
    <property type="evidence" value="ECO:0007669"/>
    <property type="project" value="UniProtKB-SubCell"/>
</dbReference>
<evidence type="ECO:0000313" key="7">
    <source>
        <dbReference type="Proteomes" id="UP000295063"/>
    </source>
</evidence>
<keyword evidence="1 5" id="KW-1003">Cell membrane</keyword>
<comment type="subcellular location">
    <subcellularLocation>
        <location evidence="5">Cell membrane</location>
        <topology evidence="5">Multi-pass membrane protein</topology>
    </subcellularLocation>
</comment>
<feature type="transmembrane region" description="Helical" evidence="5">
    <location>
        <begin position="50"/>
        <end position="67"/>
    </location>
</feature>
<keyword evidence="7" id="KW-1185">Reference proteome</keyword>
<dbReference type="InterPro" id="IPR007382">
    <property type="entry name" value="UPF0756_TM"/>
</dbReference>
<dbReference type="OrthoDB" id="80306at2"/>
<dbReference type="Pfam" id="PF04284">
    <property type="entry name" value="DUF441"/>
    <property type="match status" value="1"/>
</dbReference>
<comment type="similarity">
    <text evidence="5">Belongs to the UPF0756 family.</text>
</comment>
<keyword evidence="4 5" id="KW-0472">Membrane</keyword>
<dbReference type="RefSeq" id="WP_132082428.1">
    <property type="nucleotide sequence ID" value="NZ_DAIMLW010000304.1"/>
</dbReference>
<keyword evidence="3 5" id="KW-1133">Transmembrane helix</keyword>
<evidence type="ECO:0000256" key="1">
    <source>
        <dbReference type="ARBA" id="ARBA00022475"/>
    </source>
</evidence>
<protein>
    <recommendedName>
        <fullName evidence="5">UPF0756 membrane protein EV210_111161</fullName>
    </recommendedName>
</protein>
<proteinExistence type="inferred from homology"/>
<accession>A0A4R1PUP1</accession>
<keyword evidence="2 5" id="KW-0812">Transmembrane</keyword>
<evidence type="ECO:0000256" key="3">
    <source>
        <dbReference type="ARBA" id="ARBA00022989"/>
    </source>
</evidence>
<feature type="transmembrane region" description="Helical" evidence="5">
    <location>
        <begin position="79"/>
        <end position="99"/>
    </location>
</feature>
<dbReference type="PANTHER" id="PTHR38452:SF1">
    <property type="entry name" value="UPF0756 MEMBRANE PROTEIN YEAL"/>
    <property type="match status" value="1"/>
</dbReference>
<evidence type="ECO:0000256" key="5">
    <source>
        <dbReference type="HAMAP-Rule" id="MF_01874"/>
    </source>
</evidence>
<dbReference type="PANTHER" id="PTHR38452">
    <property type="entry name" value="UPF0756 MEMBRANE PROTEIN YEAL"/>
    <property type="match status" value="1"/>
</dbReference>
<evidence type="ECO:0000313" key="6">
    <source>
        <dbReference type="EMBL" id="TCL35694.1"/>
    </source>
</evidence>
<organism evidence="6 7">
    <name type="scientific">Anaerospora hongkongensis</name>
    <dbReference type="NCBI Taxonomy" id="244830"/>
    <lineage>
        <taxon>Bacteria</taxon>
        <taxon>Bacillati</taxon>
        <taxon>Bacillota</taxon>
        <taxon>Negativicutes</taxon>
        <taxon>Selenomonadales</taxon>
        <taxon>Sporomusaceae</taxon>
        <taxon>Anaerospora</taxon>
    </lineage>
</organism>
<feature type="transmembrane region" description="Helical" evidence="5">
    <location>
        <begin position="111"/>
        <end position="144"/>
    </location>
</feature>
<dbReference type="AlphaFoldDB" id="A0A4R1PUP1"/>
<evidence type="ECO:0000256" key="2">
    <source>
        <dbReference type="ARBA" id="ARBA00022692"/>
    </source>
</evidence>
<gene>
    <name evidence="6" type="ORF">EV210_111161</name>
</gene>